<accession>A0A6N2V784</accession>
<evidence type="ECO:0000313" key="1">
    <source>
        <dbReference type="EMBL" id="VYT26289.1"/>
    </source>
</evidence>
<dbReference type="EMBL" id="CACRSY010000015">
    <property type="protein sequence ID" value="VYT26289.1"/>
    <property type="molecule type" value="Genomic_DNA"/>
</dbReference>
<sequence length="151" mass="17856">MEIMEKNKIEDILRTKGRIVTTAEGISMLPCIRPQKDILILEKPDEIFPLDVLLFRRKNGAYVLHRVLEVRQEEYVLCGDSQYQKEYGIKRDQILGILKGFYRGEKYIDCAKNKGYRTYIKVWCSSLLLRKWVIQCAKTVWKIKRNLSHGF</sequence>
<proteinExistence type="predicted"/>
<dbReference type="AlphaFoldDB" id="A0A6N2V784"/>
<name>A0A6N2V784_BLAHA</name>
<evidence type="ECO:0008006" key="2">
    <source>
        <dbReference type="Google" id="ProtNLM"/>
    </source>
</evidence>
<reference evidence="1" key="1">
    <citation type="submission" date="2019-11" db="EMBL/GenBank/DDBJ databases">
        <authorList>
            <person name="Feng L."/>
        </authorList>
    </citation>
    <scope>NUCLEOTIDE SEQUENCE</scope>
    <source>
        <strain evidence="1">BhanseniiLFYP23</strain>
    </source>
</reference>
<gene>
    <name evidence="1" type="ORF">BHLFYP23_00908</name>
</gene>
<protein>
    <recommendedName>
        <fullName evidence="2">Peptidase S24/S26A/S26B/S26C domain-containing protein</fullName>
    </recommendedName>
</protein>
<organism evidence="1">
    <name type="scientific">Blautia hansenii</name>
    <name type="common">Ruminococcus hansenii</name>
    <dbReference type="NCBI Taxonomy" id="1322"/>
    <lineage>
        <taxon>Bacteria</taxon>
        <taxon>Bacillati</taxon>
        <taxon>Bacillota</taxon>
        <taxon>Clostridia</taxon>
        <taxon>Lachnospirales</taxon>
        <taxon>Lachnospiraceae</taxon>
        <taxon>Blautia</taxon>
    </lineage>
</organism>